<sequence>MNAGISLPNNDFDAVMLSAQEHQHVDRLTVATIIPDEASYDRFLKTSSQDLLEHATQYVIHRLKETKRWDNTVAYEKLALRLGYELTERFIDYARTKLPMRPVLLLDSFIAQSFSQLDLISPDWPTLSTPLGQYLDALISRAVVSRDGLVTLFWHLYSMTPSHVMKVLAIPEDQQARIFKNYARWRKGGWQQTMIVGGLSEQVLLELEKDVDQDWRTVNNTVCHILDRIQPYYRKSEPSHYLCRDKEAWLDLYANNYDQEYRLWHLAMCQGCFKSLCESQMNGLADELQPLTHFQVRPYGNHVSIDGKHKRSQNFVLDLVK</sequence>
<protein>
    <submittedName>
        <fullName evidence="1">Uncharacterized protein</fullName>
    </submittedName>
</protein>
<comment type="caution">
    <text evidence="1">The sequence shown here is derived from an EMBL/GenBank/DDBJ whole genome shotgun (WGS) entry which is preliminary data.</text>
</comment>
<reference evidence="1 2" key="1">
    <citation type="journal article" date="2023" name="ISME J.">
        <title>Cultivation and genomic characterization of novel and ubiquitous marine nitrite-oxidizing bacteria from the Nitrospirales.</title>
        <authorList>
            <person name="Mueller A.J."/>
            <person name="Daebeler A."/>
            <person name="Herbold C.W."/>
            <person name="Kirkegaard R.H."/>
            <person name="Daims H."/>
        </authorList>
    </citation>
    <scope>NUCLEOTIDE SEQUENCE [LARGE SCALE GENOMIC DNA]</scope>
    <source>
        <strain evidence="1 2">EB</strain>
    </source>
</reference>
<gene>
    <name evidence="1" type="ORF">PPG34_15330</name>
</gene>
<dbReference type="Proteomes" id="UP001250932">
    <property type="component" value="Unassembled WGS sequence"/>
</dbReference>
<proteinExistence type="predicted"/>
<name>A0ABU3KBD1_9BACT</name>
<dbReference type="EMBL" id="JAQOUE010000002">
    <property type="protein sequence ID" value="MDT7043725.1"/>
    <property type="molecule type" value="Genomic_DNA"/>
</dbReference>
<dbReference type="RefSeq" id="WP_313834318.1">
    <property type="nucleotide sequence ID" value="NZ_JAQOUE010000002.1"/>
</dbReference>
<organism evidence="1 2">
    <name type="scientific">Candidatus Nitronereus thalassa</name>
    <dbReference type="NCBI Taxonomy" id="3020898"/>
    <lineage>
        <taxon>Bacteria</taxon>
        <taxon>Pseudomonadati</taxon>
        <taxon>Nitrospirota</taxon>
        <taxon>Nitrospiria</taxon>
        <taxon>Nitrospirales</taxon>
        <taxon>Nitrospiraceae</taxon>
        <taxon>Candidatus Nitronereus</taxon>
    </lineage>
</organism>
<evidence type="ECO:0000313" key="1">
    <source>
        <dbReference type="EMBL" id="MDT7043725.1"/>
    </source>
</evidence>
<keyword evidence="2" id="KW-1185">Reference proteome</keyword>
<evidence type="ECO:0000313" key="2">
    <source>
        <dbReference type="Proteomes" id="UP001250932"/>
    </source>
</evidence>
<accession>A0ABU3KBD1</accession>